<dbReference type="Gene3D" id="2.115.10.20">
    <property type="entry name" value="Glycosyl hydrolase domain, family 43"/>
    <property type="match status" value="1"/>
</dbReference>
<evidence type="ECO:0000313" key="2">
    <source>
        <dbReference type="Proteomes" id="UP000269721"/>
    </source>
</evidence>
<dbReference type="InterPro" id="IPR023296">
    <property type="entry name" value="Glyco_hydro_beta-prop_sf"/>
</dbReference>
<dbReference type="SUPFAM" id="SSF75005">
    <property type="entry name" value="Arabinanase/levansucrase/invertase"/>
    <property type="match status" value="1"/>
</dbReference>
<sequence length="187" mass="19990">MALAAPAHSACLAVPPPAAGPPTNLSYAGYLMACKYCRLIEVASDQRRTNSSSEKAANGEQVRFAITTAADPLHWTPLNSGNPVLYSTVGTHGARDPTIVRMAWAPSAVWDQEERNWLVFLGGGSVSGGGHDASDAFFSKAEVYIDNGTPVIDTVIVRDPADGIYYQFSKDERPPSSQVADGKFVFQ</sequence>
<dbReference type="Proteomes" id="UP000269721">
    <property type="component" value="Unassembled WGS sequence"/>
</dbReference>
<evidence type="ECO:0000313" key="1">
    <source>
        <dbReference type="EMBL" id="RKO89431.1"/>
    </source>
</evidence>
<gene>
    <name evidence="1" type="ORF">BDK51DRAFT_26709</name>
</gene>
<dbReference type="EMBL" id="KZ996091">
    <property type="protein sequence ID" value="RKO89431.1"/>
    <property type="molecule type" value="Genomic_DNA"/>
</dbReference>
<dbReference type="AlphaFoldDB" id="A0A4P9WA30"/>
<organism evidence="1 2">
    <name type="scientific">Blyttiomyces helicus</name>
    <dbReference type="NCBI Taxonomy" id="388810"/>
    <lineage>
        <taxon>Eukaryota</taxon>
        <taxon>Fungi</taxon>
        <taxon>Fungi incertae sedis</taxon>
        <taxon>Chytridiomycota</taxon>
        <taxon>Chytridiomycota incertae sedis</taxon>
        <taxon>Chytridiomycetes</taxon>
        <taxon>Chytridiomycetes incertae sedis</taxon>
        <taxon>Blyttiomyces</taxon>
    </lineage>
</organism>
<proteinExistence type="predicted"/>
<protein>
    <submittedName>
        <fullName evidence="1">Uncharacterized protein</fullName>
    </submittedName>
</protein>
<reference evidence="2" key="1">
    <citation type="journal article" date="2018" name="Nat. Microbiol.">
        <title>Leveraging single-cell genomics to expand the fungal tree of life.</title>
        <authorList>
            <person name="Ahrendt S.R."/>
            <person name="Quandt C.A."/>
            <person name="Ciobanu D."/>
            <person name="Clum A."/>
            <person name="Salamov A."/>
            <person name="Andreopoulos B."/>
            <person name="Cheng J.F."/>
            <person name="Woyke T."/>
            <person name="Pelin A."/>
            <person name="Henrissat B."/>
            <person name="Reynolds N.K."/>
            <person name="Benny G.L."/>
            <person name="Smith M.E."/>
            <person name="James T.Y."/>
            <person name="Grigoriev I.V."/>
        </authorList>
    </citation>
    <scope>NUCLEOTIDE SEQUENCE [LARGE SCALE GENOMIC DNA]</scope>
</reference>
<accession>A0A4P9WA30</accession>
<dbReference type="OrthoDB" id="19657at2759"/>
<name>A0A4P9WA30_9FUNG</name>
<keyword evidence="2" id="KW-1185">Reference proteome</keyword>
<feature type="non-terminal residue" evidence="1">
    <location>
        <position position="187"/>
    </location>
</feature>